<keyword evidence="10" id="KW-1185">Reference proteome</keyword>
<organism evidence="9 10">
    <name type="scientific">Sphingomonas qilianensis</name>
    <dbReference type="NCBI Taxonomy" id="1736690"/>
    <lineage>
        <taxon>Bacteria</taxon>
        <taxon>Pseudomonadati</taxon>
        <taxon>Pseudomonadota</taxon>
        <taxon>Alphaproteobacteria</taxon>
        <taxon>Sphingomonadales</taxon>
        <taxon>Sphingomonadaceae</taxon>
        <taxon>Sphingomonas</taxon>
    </lineage>
</organism>
<evidence type="ECO:0000256" key="4">
    <source>
        <dbReference type="ARBA" id="ARBA00022723"/>
    </source>
</evidence>
<evidence type="ECO:0000313" key="9">
    <source>
        <dbReference type="EMBL" id="MEN2786210.1"/>
    </source>
</evidence>
<dbReference type="RefSeq" id="WP_345864011.1">
    <property type="nucleotide sequence ID" value="NZ_JBDIMF010000002.1"/>
</dbReference>
<dbReference type="InterPro" id="IPR006314">
    <property type="entry name" value="Dyp_peroxidase"/>
</dbReference>
<keyword evidence="3" id="KW-0349">Heme</keyword>
<sequence>MNQAMLTIAARIDVSDLDTVRALIAALGNPAGPIAVALAGPGNAAFLHFASLHAIRSHRAGRAYIVLELSADGAPDAVFGELARRAGAYLTPIFRFAEQGLAPSRLADFLMRHRIDAGYRLFQPAGLAFSGVPGLSVQQIKLECALAERVAVLLSQQGESASSLARLEAVKRALAADAAFAWASEPAPNPPPGPTADPSLGAKIAALLPVLITAFLWPILIVAITLACSIAWPAAWLPAATIRFLLLAAGLTLLFALTALILLYLVFRGGEDTDWTSDAAPTLDQAAAMFAHENAPGFAHNHMMSHTVRKPGILRFFTIRIAFCAIGTLSSLNPRQGFLGDIGTIHFARWVSLPGTRDVLFFSNYGGSWESYLEDFITRAHEGLTAVWSNTVGFPRARNLFFGGATDGERFKRFARQSMRYTPFWYSAYPTLTTANIRTNARIRRGLHARTEIEAGRWLTLFGSAPRPASKLDTTQIQSIIFGGLGFKPAGRLVTVRLGTDVARNRTWVRGVMALLSFNDGRYIKEQVVVTLALTATGLAKLGLPDAALETFPAAFLLGMRGEGRARILGDDPGCADWWWDQGEIEAALLVYGDDDAAVAAQVGTLEAMLAGAGTIVDQIDLTPVGKELTDRKEPFGFVDGVSQPAIRGTYRGLRNADPIHVIEPGEIILGYPDNRGSVPPGPLLEARDDPAMMLPIAGEDHGFTESIKANPRLIGFNGSYLVIRQLEQDHDAFWAYCATQAQKFAGRFPPPAICDAEFIAAKIIGRWPDGSSLARNPYMSATKLNALYGGHAAATTMREQAAPADPAATPIASGDRTPGVAQAGGGTRPPVMPDNDFLFGTEDPQGLRCPFGAHVRRANPRDSLSPGSMEQVEITNRHRTIRIGRGFPAQAGRNAGLMFMCLNGDIERQFEFIQQTWMGSTKFHGLDRESDVIAGNGKPDCNAFTIPVRTGPVALDPLPRFVTLRGGGYFFLPGRQLLNYLAVPADVAP</sequence>
<gene>
    <name evidence="9" type="ORF">ABC969_07220</name>
</gene>
<evidence type="ECO:0000256" key="2">
    <source>
        <dbReference type="ARBA" id="ARBA00022559"/>
    </source>
</evidence>
<evidence type="ECO:0000313" key="10">
    <source>
        <dbReference type="Proteomes" id="UP001404104"/>
    </source>
</evidence>
<keyword evidence="8" id="KW-1133">Transmembrane helix</keyword>
<keyword evidence="8" id="KW-0812">Transmembrane</keyword>
<protein>
    <recommendedName>
        <fullName evidence="11">Peroxidase</fullName>
    </recommendedName>
</protein>
<dbReference type="EMBL" id="JBDIMF010000002">
    <property type="protein sequence ID" value="MEN2786210.1"/>
    <property type="molecule type" value="Genomic_DNA"/>
</dbReference>
<evidence type="ECO:0000256" key="6">
    <source>
        <dbReference type="ARBA" id="ARBA00023004"/>
    </source>
</evidence>
<name>A0ABU9XQX0_9SPHN</name>
<evidence type="ECO:0000256" key="8">
    <source>
        <dbReference type="SAM" id="Phobius"/>
    </source>
</evidence>
<reference evidence="9 10" key="1">
    <citation type="submission" date="2024-05" db="EMBL/GenBank/DDBJ databases">
        <authorList>
            <person name="Liu Q."/>
            <person name="Xin Y.-H."/>
        </authorList>
    </citation>
    <scope>NUCLEOTIDE SEQUENCE [LARGE SCALE GENOMIC DNA]</scope>
    <source>
        <strain evidence="9 10">CGMCC 1.15349</strain>
    </source>
</reference>
<dbReference type="SUPFAM" id="SSF54909">
    <property type="entry name" value="Dimeric alpha+beta barrel"/>
    <property type="match status" value="1"/>
</dbReference>
<dbReference type="InterPro" id="IPR011008">
    <property type="entry name" value="Dimeric_a/b-barrel"/>
</dbReference>
<dbReference type="Proteomes" id="UP001404104">
    <property type="component" value="Unassembled WGS sequence"/>
</dbReference>
<dbReference type="PANTHER" id="PTHR30521:SF4">
    <property type="entry name" value="DEFERROCHELATASE"/>
    <property type="match status" value="1"/>
</dbReference>
<keyword evidence="8" id="KW-0472">Membrane</keyword>
<evidence type="ECO:0000256" key="5">
    <source>
        <dbReference type="ARBA" id="ARBA00023002"/>
    </source>
</evidence>
<feature type="transmembrane region" description="Helical" evidence="8">
    <location>
        <begin position="206"/>
        <end position="232"/>
    </location>
</feature>
<evidence type="ECO:0000256" key="7">
    <source>
        <dbReference type="SAM" id="MobiDB-lite"/>
    </source>
</evidence>
<keyword evidence="6" id="KW-0408">Iron</keyword>
<evidence type="ECO:0000256" key="3">
    <source>
        <dbReference type="ARBA" id="ARBA00022617"/>
    </source>
</evidence>
<evidence type="ECO:0008006" key="11">
    <source>
        <dbReference type="Google" id="ProtNLM"/>
    </source>
</evidence>
<comment type="caution">
    <text evidence="9">The sequence shown here is derived from an EMBL/GenBank/DDBJ whole genome shotgun (WGS) entry which is preliminary data.</text>
</comment>
<keyword evidence="2" id="KW-0575">Peroxidase</keyword>
<evidence type="ECO:0000256" key="1">
    <source>
        <dbReference type="ARBA" id="ARBA00001970"/>
    </source>
</evidence>
<keyword evidence="4" id="KW-0479">Metal-binding</keyword>
<dbReference type="PANTHER" id="PTHR30521">
    <property type="entry name" value="DEFERROCHELATASE/PEROXIDASE"/>
    <property type="match status" value="1"/>
</dbReference>
<dbReference type="PROSITE" id="PS51404">
    <property type="entry name" value="DYP_PEROXIDASE"/>
    <property type="match status" value="1"/>
</dbReference>
<keyword evidence="5" id="KW-0560">Oxidoreductase</keyword>
<comment type="cofactor">
    <cofactor evidence="1">
        <name>heme b</name>
        <dbReference type="ChEBI" id="CHEBI:60344"/>
    </cofactor>
</comment>
<feature type="region of interest" description="Disordered" evidence="7">
    <location>
        <begin position="807"/>
        <end position="830"/>
    </location>
</feature>
<feature type="transmembrane region" description="Helical" evidence="8">
    <location>
        <begin position="244"/>
        <end position="267"/>
    </location>
</feature>
<proteinExistence type="predicted"/>
<accession>A0ABU9XQX0</accession>